<evidence type="ECO:0000313" key="1">
    <source>
        <dbReference type="EMBL" id="MPM69862.1"/>
    </source>
</evidence>
<dbReference type="SUPFAM" id="SSF52266">
    <property type="entry name" value="SGNH hydrolase"/>
    <property type="match status" value="1"/>
</dbReference>
<dbReference type="Gene3D" id="3.40.50.1110">
    <property type="entry name" value="SGNH hydrolase"/>
    <property type="match status" value="1"/>
</dbReference>
<organism evidence="1">
    <name type="scientific">bioreactor metagenome</name>
    <dbReference type="NCBI Taxonomy" id="1076179"/>
    <lineage>
        <taxon>unclassified sequences</taxon>
        <taxon>metagenomes</taxon>
        <taxon>ecological metagenomes</taxon>
    </lineage>
</organism>
<dbReference type="InterPro" id="IPR036514">
    <property type="entry name" value="SGNH_hydro_sf"/>
</dbReference>
<accession>A0A645BX36</accession>
<proteinExistence type="predicted"/>
<reference evidence="1" key="1">
    <citation type="submission" date="2019-08" db="EMBL/GenBank/DDBJ databases">
        <authorList>
            <person name="Kucharzyk K."/>
            <person name="Murdoch R.W."/>
            <person name="Higgins S."/>
            <person name="Loffler F."/>
        </authorList>
    </citation>
    <scope>NUCLEOTIDE SEQUENCE</scope>
</reference>
<name>A0A645BX36_9ZZZZ</name>
<sequence length="473" mass="53280">MQKTRISAIQAECPIVGAVNHIQSKLSNYGNILASSCGYGGKTIEQLSKESTQLINYYNDYTKTINNVAKIAKGYDYHITCPALVWMQGEYNYVKDSERGIAPGLANCISKDEYKRLFLKLKNNMQGDLMAVYSQGSRPFFITYQVGAQFTNGKTLEIGMAQIEAANENDDIICAGPVYQLPDRGGHLDPNGYRWYGEMIGKAYLSTITTGAKFKPLQPLEIARTNISNTIRIKFLVPKLPLVLDVNTIYKMPDYGFVVYLNDVKQVITSISIDNNCVNLMCQNPLIGKVEVVYAGVDIGNRNGHGNLRDSDDTPALYTYIDLDAKNNQGDFIYPRDLNETTLRPVLETKDEQGMIYGKPYPLYNFCVAFYYKLDANQQLFIVPHLTTGMSKCFSSDNHIRVNLSKDILSLTTFLKGNIKLEIFSVSGSLIKIFEDRNNEEYFKQQYNLVLPGGLYFARVSVDDELFVQKIVL</sequence>
<gene>
    <name evidence="1" type="ORF">SDC9_116810</name>
</gene>
<dbReference type="EMBL" id="VSSQ01023127">
    <property type="protein sequence ID" value="MPM69862.1"/>
    <property type="molecule type" value="Genomic_DNA"/>
</dbReference>
<comment type="caution">
    <text evidence="1">The sequence shown here is derived from an EMBL/GenBank/DDBJ whole genome shotgun (WGS) entry which is preliminary data.</text>
</comment>
<protein>
    <recommendedName>
        <fullName evidence="2">Sialate O-acetylesterase domain-containing protein</fullName>
    </recommendedName>
</protein>
<dbReference type="AlphaFoldDB" id="A0A645BX36"/>
<evidence type="ECO:0008006" key="2">
    <source>
        <dbReference type="Google" id="ProtNLM"/>
    </source>
</evidence>